<feature type="transmembrane region" description="Helical" evidence="6">
    <location>
        <begin position="38"/>
        <end position="58"/>
    </location>
</feature>
<evidence type="ECO:0000256" key="3">
    <source>
        <dbReference type="ARBA" id="ARBA00022737"/>
    </source>
</evidence>
<keyword evidence="3" id="KW-0677">Repeat</keyword>
<name>A0A1I1PU11_9BACT</name>
<dbReference type="GO" id="GO:0005737">
    <property type="term" value="C:cytoplasm"/>
    <property type="evidence" value="ECO:0007669"/>
    <property type="project" value="InterPro"/>
</dbReference>
<dbReference type="Proteomes" id="UP000198598">
    <property type="component" value="Unassembled WGS sequence"/>
</dbReference>
<dbReference type="InterPro" id="IPR005881">
    <property type="entry name" value="Ser_O-AcTrfase"/>
</dbReference>
<dbReference type="CDD" id="cd03354">
    <property type="entry name" value="LbH_SAT"/>
    <property type="match status" value="1"/>
</dbReference>
<keyword evidence="2 5" id="KW-0808">Transferase</keyword>
<dbReference type="RefSeq" id="WP_093825956.1">
    <property type="nucleotide sequence ID" value="NZ_FOLQ01000003.1"/>
</dbReference>
<organism evidence="7 8">
    <name type="scientific">Spirosoma endophyticum</name>
    <dbReference type="NCBI Taxonomy" id="662367"/>
    <lineage>
        <taxon>Bacteria</taxon>
        <taxon>Pseudomonadati</taxon>
        <taxon>Bacteroidota</taxon>
        <taxon>Cytophagia</taxon>
        <taxon>Cytophagales</taxon>
        <taxon>Cytophagaceae</taxon>
        <taxon>Spirosoma</taxon>
    </lineage>
</organism>
<dbReference type="EC" id="2.3.1.30" evidence="5"/>
<comment type="similarity">
    <text evidence="1 5">Belongs to the transferase hexapeptide repeat family.</text>
</comment>
<evidence type="ECO:0000256" key="4">
    <source>
        <dbReference type="ARBA" id="ARBA00023315"/>
    </source>
</evidence>
<comment type="catalytic activity">
    <reaction evidence="5">
        <text>L-serine + acetyl-CoA = O-acetyl-L-serine + CoA</text>
        <dbReference type="Rhea" id="RHEA:24560"/>
        <dbReference type="ChEBI" id="CHEBI:33384"/>
        <dbReference type="ChEBI" id="CHEBI:57287"/>
        <dbReference type="ChEBI" id="CHEBI:57288"/>
        <dbReference type="ChEBI" id="CHEBI:58340"/>
        <dbReference type="EC" id="2.3.1.30"/>
    </reaction>
</comment>
<dbReference type="InterPro" id="IPR011004">
    <property type="entry name" value="Trimer_LpxA-like_sf"/>
</dbReference>
<dbReference type="PANTHER" id="PTHR42811">
    <property type="entry name" value="SERINE ACETYLTRANSFERASE"/>
    <property type="match status" value="1"/>
</dbReference>
<dbReference type="InterPro" id="IPR045304">
    <property type="entry name" value="LbH_SAT"/>
</dbReference>
<keyword evidence="8" id="KW-1185">Reference proteome</keyword>
<keyword evidence="6" id="KW-1133">Transmembrane helix</keyword>
<keyword evidence="4 5" id="KW-0012">Acyltransferase</keyword>
<dbReference type="STRING" id="662367.SAMN05216167_103441"/>
<protein>
    <recommendedName>
        <fullName evidence="5">Serine acetyltransferase</fullName>
        <ecNumber evidence="5">2.3.1.30</ecNumber>
    </recommendedName>
</protein>
<dbReference type="AlphaFoldDB" id="A0A1I1PU11"/>
<reference evidence="7 8" key="1">
    <citation type="submission" date="2016-10" db="EMBL/GenBank/DDBJ databases">
        <authorList>
            <person name="de Groot N.N."/>
        </authorList>
    </citation>
    <scope>NUCLEOTIDE SEQUENCE [LARGE SCALE GENOMIC DNA]</scope>
    <source>
        <strain evidence="7 8">DSM 26130</strain>
    </source>
</reference>
<evidence type="ECO:0000313" key="7">
    <source>
        <dbReference type="EMBL" id="SFD13401.1"/>
    </source>
</evidence>
<keyword evidence="6" id="KW-0812">Transmembrane</keyword>
<sequence length="177" mass="19124">MNFIAFITQDWSANSQNTKGKLIAVLFRIANWSSGRKIIRFILFPYLVFYRIVVEWVLGIELPYNLTIGEGLKVYHGQALVVHKHTVIGRNCLLRQSTTIGNNGKAGGSPSIGDNVNIGANVCIIGPITIGNNVVIGAGSVVTKSIPPGSIAVGNPARVIRQVKNTTHTYTTELLIA</sequence>
<evidence type="ECO:0000256" key="1">
    <source>
        <dbReference type="ARBA" id="ARBA00007274"/>
    </source>
</evidence>
<accession>A0A1I1PU11</accession>
<dbReference type="InterPro" id="IPR018357">
    <property type="entry name" value="Hexapep_transf_CS"/>
</dbReference>
<evidence type="ECO:0000313" key="8">
    <source>
        <dbReference type="Proteomes" id="UP000198598"/>
    </source>
</evidence>
<dbReference type="GO" id="GO:0009001">
    <property type="term" value="F:serine O-acetyltransferase activity"/>
    <property type="evidence" value="ECO:0007669"/>
    <property type="project" value="UniProtKB-EC"/>
</dbReference>
<dbReference type="PROSITE" id="PS00101">
    <property type="entry name" value="HEXAPEP_TRANSFERASES"/>
    <property type="match status" value="1"/>
</dbReference>
<evidence type="ECO:0000256" key="5">
    <source>
        <dbReference type="PIRNR" id="PIRNR000441"/>
    </source>
</evidence>
<dbReference type="Pfam" id="PF00132">
    <property type="entry name" value="Hexapep"/>
    <property type="match status" value="1"/>
</dbReference>
<evidence type="ECO:0000256" key="6">
    <source>
        <dbReference type="SAM" id="Phobius"/>
    </source>
</evidence>
<keyword evidence="6" id="KW-0472">Membrane</keyword>
<dbReference type="EMBL" id="FOLQ01000003">
    <property type="protein sequence ID" value="SFD13401.1"/>
    <property type="molecule type" value="Genomic_DNA"/>
</dbReference>
<dbReference type="PIRSF" id="PIRSF000441">
    <property type="entry name" value="CysE"/>
    <property type="match status" value="1"/>
</dbReference>
<dbReference type="GO" id="GO:0006535">
    <property type="term" value="P:cysteine biosynthetic process from serine"/>
    <property type="evidence" value="ECO:0007669"/>
    <property type="project" value="InterPro"/>
</dbReference>
<evidence type="ECO:0000256" key="2">
    <source>
        <dbReference type="ARBA" id="ARBA00022679"/>
    </source>
</evidence>
<dbReference type="SUPFAM" id="SSF51161">
    <property type="entry name" value="Trimeric LpxA-like enzymes"/>
    <property type="match status" value="1"/>
</dbReference>
<dbReference type="InterPro" id="IPR001451">
    <property type="entry name" value="Hexapep"/>
</dbReference>
<dbReference type="OrthoDB" id="9814490at2"/>
<gene>
    <name evidence="7" type="ORF">SAMN05216167_103441</name>
</gene>
<proteinExistence type="inferred from homology"/>
<dbReference type="Gene3D" id="2.160.10.10">
    <property type="entry name" value="Hexapeptide repeat proteins"/>
    <property type="match status" value="1"/>
</dbReference>